<feature type="transmembrane region" description="Helical" evidence="7">
    <location>
        <begin position="232"/>
        <end position="252"/>
    </location>
</feature>
<dbReference type="CDD" id="cd06261">
    <property type="entry name" value="TM_PBP2"/>
    <property type="match status" value="1"/>
</dbReference>
<keyword evidence="5 7" id="KW-1133">Transmembrane helix</keyword>
<evidence type="ECO:0000256" key="2">
    <source>
        <dbReference type="ARBA" id="ARBA00022448"/>
    </source>
</evidence>
<organism evidence="10 11">
    <name type="scientific">Desmospora profundinema</name>
    <dbReference type="NCBI Taxonomy" id="1571184"/>
    <lineage>
        <taxon>Bacteria</taxon>
        <taxon>Bacillati</taxon>
        <taxon>Bacillota</taxon>
        <taxon>Bacilli</taxon>
        <taxon>Bacillales</taxon>
        <taxon>Thermoactinomycetaceae</taxon>
        <taxon>Desmospora</taxon>
    </lineage>
</organism>
<keyword evidence="2 7" id="KW-0813">Transport</keyword>
<feature type="transmembrane region" description="Helical" evidence="7">
    <location>
        <begin position="178"/>
        <end position="201"/>
    </location>
</feature>
<dbReference type="SUPFAM" id="SSF161098">
    <property type="entry name" value="MetI-like"/>
    <property type="match status" value="1"/>
</dbReference>
<dbReference type="PANTHER" id="PTHR30193">
    <property type="entry name" value="ABC TRANSPORTER PERMEASE PROTEIN"/>
    <property type="match status" value="1"/>
</dbReference>
<feature type="transmembrane region" description="Helical" evidence="7">
    <location>
        <begin position="99"/>
        <end position="119"/>
    </location>
</feature>
<dbReference type="RefSeq" id="WP_309868066.1">
    <property type="nucleotide sequence ID" value="NZ_JAVDQG010000008.1"/>
</dbReference>
<evidence type="ECO:0000256" key="1">
    <source>
        <dbReference type="ARBA" id="ARBA00004651"/>
    </source>
</evidence>
<evidence type="ECO:0000256" key="6">
    <source>
        <dbReference type="ARBA" id="ARBA00023136"/>
    </source>
</evidence>
<feature type="domain" description="ABC transmembrane type-1" evidence="9">
    <location>
        <begin position="94"/>
        <end position="307"/>
    </location>
</feature>
<dbReference type="Proteomes" id="UP001185012">
    <property type="component" value="Unassembled WGS sequence"/>
</dbReference>
<keyword evidence="6 7" id="KW-0472">Membrane</keyword>
<feature type="transmembrane region" description="Helical" evidence="7">
    <location>
        <begin position="33"/>
        <end position="59"/>
    </location>
</feature>
<evidence type="ECO:0000313" key="10">
    <source>
        <dbReference type="EMBL" id="MDR6227158.1"/>
    </source>
</evidence>
<reference evidence="10 11" key="1">
    <citation type="submission" date="2023-07" db="EMBL/GenBank/DDBJ databases">
        <title>Genomic Encyclopedia of Type Strains, Phase IV (KMG-IV): sequencing the most valuable type-strain genomes for metagenomic binning, comparative biology and taxonomic classification.</title>
        <authorList>
            <person name="Goeker M."/>
        </authorList>
    </citation>
    <scope>NUCLEOTIDE SEQUENCE [LARGE SCALE GENOMIC DNA]</scope>
    <source>
        <strain evidence="10 11">DSM 45903</strain>
    </source>
</reference>
<evidence type="ECO:0000256" key="4">
    <source>
        <dbReference type="ARBA" id="ARBA00022692"/>
    </source>
</evidence>
<dbReference type="EMBL" id="JAVDQG010000008">
    <property type="protein sequence ID" value="MDR6227158.1"/>
    <property type="molecule type" value="Genomic_DNA"/>
</dbReference>
<evidence type="ECO:0000256" key="8">
    <source>
        <dbReference type="SAM" id="MobiDB-lite"/>
    </source>
</evidence>
<dbReference type="PANTHER" id="PTHR30193:SF37">
    <property type="entry name" value="INNER MEMBRANE ABC TRANSPORTER PERMEASE PROTEIN YCJO"/>
    <property type="match status" value="1"/>
</dbReference>
<feature type="transmembrane region" description="Helical" evidence="7">
    <location>
        <begin position="286"/>
        <end position="306"/>
    </location>
</feature>
<dbReference type="InterPro" id="IPR051393">
    <property type="entry name" value="ABC_transporter_permease"/>
</dbReference>
<feature type="region of interest" description="Disordered" evidence="8">
    <location>
        <begin position="1"/>
        <end position="27"/>
    </location>
</feature>
<comment type="subcellular location">
    <subcellularLocation>
        <location evidence="1 7">Cell membrane</location>
        <topology evidence="1 7">Multi-pass membrane protein</topology>
    </subcellularLocation>
</comment>
<evidence type="ECO:0000256" key="7">
    <source>
        <dbReference type="RuleBase" id="RU363032"/>
    </source>
</evidence>
<evidence type="ECO:0000259" key="9">
    <source>
        <dbReference type="PROSITE" id="PS50928"/>
    </source>
</evidence>
<keyword evidence="11" id="KW-1185">Reference proteome</keyword>
<protein>
    <submittedName>
        <fullName evidence="10">Multiple sugar transport system permease protein</fullName>
    </submittedName>
</protein>
<evidence type="ECO:0000313" key="11">
    <source>
        <dbReference type="Proteomes" id="UP001185012"/>
    </source>
</evidence>
<keyword evidence="3" id="KW-1003">Cell membrane</keyword>
<comment type="caution">
    <text evidence="10">The sequence shown here is derived from an EMBL/GenBank/DDBJ whole genome shotgun (WGS) entry which is preliminary data.</text>
</comment>
<accession>A0ABU1IQT4</accession>
<dbReference type="Gene3D" id="1.10.3720.10">
    <property type="entry name" value="MetI-like"/>
    <property type="match status" value="1"/>
</dbReference>
<proteinExistence type="inferred from homology"/>
<sequence length="317" mass="35940">MDMDHPRKPQPAPLSRMQPPSPGKKTRWTSDPVMGYLFTLPVIASLSVFLIGPILYAFYLSFQQFTFLNPDLSQFVGWDNYMRLLQDERFHTALKNTSFYSLGVVPVQVSIALLLALIVNSRIRGKTFFRVAYFLPTVTSTVAVSVMFLFLFKRDGLVNALLSFFGVEGRSWMLDIDFALPSIMLMAVWTTVGQFMVIYLAGLQDIPSDLYEAAEVDGAGPFRQFWHITLPLLKPTTFFIVVMSIIGTFQVFDQMYVISKGEGGPLDSTLTVVLYLYNVAFKDFEMGYASAIAFFLFAVILVLTLVQRRFFGEETRM</sequence>
<dbReference type="PROSITE" id="PS50928">
    <property type="entry name" value="ABC_TM1"/>
    <property type="match status" value="1"/>
</dbReference>
<dbReference type="Pfam" id="PF00528">
    <property type="entry name" value="BPD_transp_1"/>
    <property type="match status" value="1"/>
</dbReference>
<comment type="similarity">
    <text evidence="7">Belongs to the binding-protein-dependent transport system permease family.</text>
</comment>
<evidence type="ECO:0000256" key="3">
    <source>
        <dbReference type="ARBA" id="ARBA00022475"/>
    </source>
</evidence>
<dbReference type="InterPro" id="IPR035906">
    <property type="entry name" value="MetI-like_sf"/>
</dbReference>
<name>A0ABU1IQT4_9BACL</name>
<feature type="transmembrane region" description="Helical" evidence="7">
    <location>
        <begin position="131"/>
        <end position="152"/>
    </location>
</feature>
<dbReference type="InterPro" id="IPR000515">
    <property type="entry name" value="MetI-like"/>
</dbReference>
<gene>
    <name evidence="10" type="ORF">JOE21_003173</name>
</gene>
<keyword evidence="10" id="KW-0762">Sugar transport</keyword>
<evidence type="ECO:0000256" key="5">
    <source>
        <dbReference type="ARBA" id="ARBA00022989"/>
    </source>
</evidence>
<keyword evidence="4 7" id="KW-0812">Transmembrane</keyword>